<keyword evidence="2" id="KW-1185">Reference proteome</keyword>
<gene>
    <name evidence="1" type="ORF">TWF730_010217</name>
</gene>
<accession>A0AAV9UNE8</accession>
<proteinExistence type="predicted"/>
<dbReference type="AlphaFoldDB" id="A0AAV9UNE8"/>
<protein>
    <submittedName>
        <fullName evidence="1">Uncharacterized protein</fullName>
    </submittedName>
</protein>
<comment type="caution">
    <text evidence="1">The sequence shown here is derived from an EMBL/GenBank/DDBJ whole genome shotgun (WGS) entry which is preliminary data.</text>
</comment>
<reference evidence="1 2" key="1">
    <citation type="submission" date="2019-10" db="EMBL/GenBank/DDBJ databases">
        <authorList>
            <person name="Palmer J.M."/>
        </authorList>
    </citation>
    <scope>NUCLEOTIDE SEQUENCE [LARGE SCALE GENOMIC DNA]</scope>
    <source>
        <strain evidence="1 2">TWF730</strain>
    </source>
</reference>
<name>A0AAV9UNE8_9PEZI</name>
<evidence type="ECO:0000313" key="1">
    <source>
        <dbReference type="EMBL" id="KAK6345874.1"/>
    </source>
</evidence>
<dbReference type="Proteomes" id="UP001373714">
    <property type="component" value="Unassembled WGS sequence"/>
</dbReference>
<dbReference type="EMBL" id="JAVHNS010000008">
    <property type="protein sequence ID" value="KAK6345874.1"/>
    <property type="molecule type" value="Genomic_DNA"/>
</dbReference>
<organism evidence="1 2">
    <name type="scientific">Orbilia blumenaviensis</name>
    <dbReference type="NCBI Taxonomy" id="1796055"/>
    <lineage>
        <taxon>Eukaryota</taxon>
        <taxon>Fungi</taxon>
        <taxon>Dikarya</taxon>
        <taxon>Ascomycota</taxon>
        <taxon>Pezizomycotina</taxon>
        <taxon>Orbiliomycetes</taxon>
        <taxon>Orbiliales</taxon>
        <taxon>Orbiliaceae</taxon>
        <taxon>Orbilia</taxon>
    </lineage>
</organism>
<sequence>MIVTGAAVGAMAGTPAIIAAFGQAGATAAATALVPATGYTMGITGTGAIVTAVGEGALVGVGSIFGGGSAGIAFATLMGPVGAAVVGCNKDDDRSGSGDMYTWDCWKPVIRDTSAERSKGMTLRCLAAHPNVQSVSVSQDGLFVGNIFGERFCLSPVSFEGTLAFHASIVPS</sequence>
<evidence type="ECO:0000313" key="2">
    <source>
        <dbReference type="Proteomes" id="UP001373714"/>
    </source>
</evidence>